<dbReference type="KEGG" id="bsto:C0V70_12225"/>
<gene>
    <name evidence="1" type="ORF">C0V70_12225</name>
</gene>
<accession>A0A2K9NVR0</accession>
<sequence>MKTLLPLVAAALLFAGCEKIEGQLNVNKDVKIKTTKGVLRTLRVGTYSADIKANTKKKITLRLNNDSDEKYEFNIPDGSIPSNGSFAYNSNTVGQPVDLKGTVATTVTDSERRQTTESCQYQEPVQVCYPVPNGGVNCSIQYQTRFGTRWIQYYDRKTDKDVSLTISAANTNDEAATFQGDVTWVERIVLSSTQCR</sequence>
<name>A0A2K9NVR0_BACTC</name>
<protein>
    <submittedName>
        <fullName evidence="1">Uncharacterized protein</fullName>
    </submittedName>
</protein>
<dbReference type="RefSeq" id="WP_102244145.1">
    <property type="nucleotide sequence ID" value="NZ_CP025704.1"/>
</dbReference>
<dbReference type="PROSITE" id="PS51257">
    <property type="entry name" value="PROKAR_LIPOPROTEIN"/>
    <property type="match status" value="1"/>
</dbReference>
<proteinExistence type="predicted"/>
<dbReference type="EMBL" id="CP025704">
    <property type="protein sequence ID" value="AUN98854.1"/>
    <property type="molecule type" value="Genomic_DNA"/>
</dbReference>
<evidence type="ECO:0000313" key="2">
    <source>
        <dbReference type="Proteomes" id="UP000235584"/>
    </source>
</evidence>
<keyword evidence="2" id="KW-1185">Reference proteome</keyword>
<dbReference type="OrthoDB" id="9854609at2"/>
<dbReference type="Proteomes" id="UP000235584">
    <property type="component" value="Chromosome"/>
</dbReference>
<reference evidence="1 2" key="1">
    <citation type="submission" date="2018-01" db="EMBL/GenBank/DDBJ databases">
        <title>Complete genome sequence of Bacteriovorax stolpii DSM12778.</title>
        <authorList>
            <person name="Tang B."/>
            <person name="Chang J."/>
        </authorList>
    </citation>
    <scope>NUCLEOTIDE SEQUENCE [LARGE SCALE GENOMIC DNA]</scope>
    <source>
        <strain evidence="1 2">DSM 12778</strain>
    </source>
</reference>
<organism evidence="1 2">
    <name type="scientific">Bacteriovorax stolpii</name>
    <name type="common">Bdellovibrio stolpii</name>
    <dbReference type="NCBI Taxonomy" id="960"/>
    <lineage>
        <taxon>Bacteria</taxon>
        <taxon>Pseudomonadati</taxon>
        <taxon>Bdellovibrionota</taxon>
        <taxon>Bacteriovoracia</taxon>
        <taxon>Bacteriovoracales</taxon>
        <taxon>Bacteriovoracaceae</taxon>
        <taxon>Bacteriovorax</taxon>
    </lineage>
</organism>
<evidence type="ECO:0000313" key="1">
    <source>
        <dbReference type="EMBL" id="AUN98854.1"/>
    </source>
</evidence>
<dbReference type="AlphaFoldDB" id="A0A2K9NVR0"/>